<name>A0ACC0UCB1_9AGAM</name>
<comment type="caution">
    <text evidence="1">The sequence shown here is derived from an EMBL/GenBank/DDBJ whole genome shotgun (WGS) entry which is preliminary data.</text>
</comment>
<gene>
    <name evidence="1" type="ORF">F5148DRAFT_1012380</name>
</gene>
<sequence>MTPDSDQVVPDYPLEGDVRDPETGNAIVIPCNPTFDIPQSHMIPPSDIDRFASWLVYLPLQTAERAMHLVHPDSKGWSFVAQTGDIDGADFRCYAWAHPPTSTGGRETAAVVMVMPPWTLTPTDLQCFAACKEARTQFPLFGDAGRARLNDDQRMWGKASQPIPLLHDICVAKDSPYFVVTNYYGWVFGVFSKGWSVAVVGEVQAYGSQTPTVIEHLLFWLSSSMNKLGTYRRPEVGSEPVLPSEECPCLVYDVMTKNPRAALALYFLD</sequence>
<keyword evidence="2" id="KW-1185">Reference proteome</keyword>
<proteinExistence type="predicted"/>
<accession>A0ACC0UCB1</accession>
<dbReference type="EMBL" id="JAGFNK010000066">
    <property type="protein sequence ID" value="KAI9509358.1"/>
    <property type="molecule type" value="Genomic_DNA"/>
</dbReference>
<evidence type="ECO:0000313" key="2">
    <source>
        <dbReference type="Proteomes" id="UP001207468"/>
    </source>
</evidence>
<protein>
    <submittedName>
        <fullName evidence="1">Uncharacterized protein</fullName>
    </submittedName>
</protein>
<evidence type="ECO:0000313" key="1">
    <source>
        <dbReference type="EMBL" id="KAI9509358.1"/>
    </source>
</evidence>
<dbReference type="Proteomes" id="UP001207468">
    <property type="component" value="Unassembled WGS sequence"/>
</dbReference>
<organism evidence="1 2">
    <name type="scientific">Russula earlei</name>
    <dbReference type="NCBI Taxonomy" id="71964"/>
    <lineage>
        <taxon>Eukaryota</taxon>
        <taxon>Fungi</taxon>
        <taxon>Dikarya</taxon>
        <taxon>Basidiomycota</taxon>
        <taxon>Agaricomycotina</taxon>
        <taxon>Agaricomycetes</taxon>
        <taxon>Russulales</taxon>
        <taxon>Russulaceae</taxon>
        <taxon>Russula</taxon>
    </lineage>
</organism>
<reference evidence="1" key="1">
    <citation type="submission" date="2021-03" db="EMBL/GenBank/DDBJ databases">
        <title>Evolutionary priming and transition to the ectomycorrhizal habit in an iconic lineage of mushroom-forming fungi: is preadaptation a requirement?</title>
        <authorList>
            <consortium name="DOE Joint Genome Institute"/>
            <person name="Looney B.P."/>
            <person name="Miyauchi S."/>
            <person name="Morin E."/>
            <person name="Drula E."/>
            <person name="Courty P.E."/>
            <person name="Chicoki N."/>
            <person name="Fauchery L."/>
            <person name="Kohler A."/>
            <person name="Kuo A."/>
            <person name="LaButti K."/>
            <person name="Pangilinan J."/>
            <person name="Lipzen A."/>
            <person name="Riley R."/>
            <person name="Andreopoulos W."/>
            <person name="He G."/>
            <person name="Johnson J."/>
            <person name="Barry K.W."/>
            <person name="Grigoriev I.V."/>
            <person name="Nagy L."/>
            <person name="Hibbett D."/>
            <person name="Henrissat B."/>
            <person name="Matheny P.B."/>
            <person name="Labbe J."/>
            <person name="Martin A.F."/>
        </authorList>
    </citation>
    <scope>NUCLEOTIDE SEQUENCE</scope>
    <source>
        <strain evidence="1">BPL698</strain>
    </source>
</reference>